<evidence type="ECO:0000313" key="13">
    <source>
        <dbReference type="Proteomes" id="UP000014977"/>
    </source>
</evidence>
<protein>
    <submittedName>
        <fullName evidence="12">MscS Mechanosensitive ion channel</fullName>
    </submittedName>
</protein>
<reference evidence="12 13" key="1">
    <citation type="journal article" date="2013" name="Genome Announc.">
        <title>Draft genome sequences for three mercury-methylating, sulfate-reducing bacteria.</title>
        <authorList>
            <person name="Brown S.D."/>
            <person name="Hurt R.A.Jr."/>
            <person name="Gilmour C.C."/>
            <person name="Elias D.A."/>
        </authorList>
    </citation>
    <scope>NUCLEOTIDE SEQUENCE [LARGE SCALE GENOMIC DNA]</scope>
    <source>
        <strain evidence="12 13">DSM 2059</strain>
    </source>
</reference>
<dbReference type="InterPro" id="IPR011014">
    <property type="entry name" value="MscS_channel_TM-2"/>
</dbReference>
<evidence type="ECO:0000256" key="3">
    <source>
        <dbReference type="ARBA" id="ARBA00022475"/>
    </source>
</evidence>
<evidence type="ECO:0000256" key="7">
    <source>
        <dbReference type="SAM" id="Phobius"/>
    </source>
</evidence>
<dbReference type="Pfam" id="PF21088">
    <property type="entry name" value="MS_channel_1st"/>
    <property type="match status" value="1"/>
</dbReference>
<evidence type="ECO:0000259" key="9">
    <source>
        <dbReference type="Pfam" id="PF00924"/>
    </source>
</evidence>
<dbReference type="InterPro" id="IPR010920">
    <property type="entry name" value="LSM_dom_sf"/>
</dbReference>
<evidence type="ECO:0000313" key="12">
    <source>
        <dbReference type="EMBL" id="EPR37907.1"/>
    </source>
</evidence>
<feature type="transmembrane region" description="Helical" evidence="7">
    <location>
        <begin position="241"/>
        <end position="267"/>
    </location>
</feature>
<dbReference type="RefSeq" id="WP_020878014.1">
    <property type="nucleotide sequence ID" value="NZ_ATHJ01000096.1"/>
</dbReference>
<dbReference type="InterPro" id="IPR006685">
    <property type="entry name" value="MscS_channel_2nd"/>
</dbReference>
<evidence type="ECO:0000256" key="4">
    <source>
        <dbReference type="ARBA" id="ARBA00022692"/>
    </source>
</evidence>
<evidence type="ECO:0000259" key="11">
    <source>
        <dbReference type="Pfam" id="PF21088"/>
    </source>
</evidence>
<dbReference type="InterPro" id="IPR045275">
    <property type="entry name" value="MscS_archaea/bacteria_type"/>
</dbReference>
<dbReference type="PANTHER" id="PTHR30221:SF1">
    <property type="entry name" value="SMALL-CONDUCTANCE MECHANOSENSITIVE CHANNEL"/>
    <property type="match status" value="1"/>
</dbReference>
<dbReference type="AlphaFoldDB" id="S7TL09"/>
<dbReference type="SUPFAM" id="SSF82861">
    <property type="entry name" value="Mechanosensitive channel protein MscS (YggB), transmembrane region"/>
    <property type="match status" value="1"/>
</dbReference>
<feature type="domain" description="Mechanosensitive ion channel MscS C-terminal" evidence="10">
    <location>
        <begin position="326"/>
        <end position="408"/>
    </location>
</feature>
<evidence type="ECO:0000256" key="5">
    <source>
        <dbReference type="ARBA" id="ARBA00022989"/>
    </source>
</evidence>
<keyword evidence="13" id="KW-1185">Reference proteome</keyword>
<keyword evidence="3" id="KW-1003">Cell membrane</keyword>
<keyword evidence="5 7" id="KW-1133">Transmembrane helix</keyword>
<feature type="chain" id="PRO_5011545214" evidence="8">
    <location>
        <begin position="25"/>
        <end position="422"/>
    </location>
</feature>
<dbReference type="EMBL" id="ATHJ01000096">
    <property type="protein sequence ID" value="EPR37907.1"/>
    <property type="molecule type" value="Genomic_DNA"/>
</dbReference>
<evidence type="ECO:0000256" key="1">
    <source>
        <dbReference type="ARBA" id="ARBA00004651"/>
    </source>
</evidence>
<comment type="caution">
    <text evidence="12">The sequence shown here is derived from an EMBL/GenBank/DDBJ whole genome shotgun (WGS) entry which is preliminary data.</text>
</comment>
<comment type="similarity">
    <text evidence="2">Belongs to the MscS (TC 1.A.23) family.</text>
</comment>
<accession>S7TL09</accession>
<dbReference type="SUPFAM" id="SSF50182">
    <property type="entry name" value="Sm-like ribonucleoproteins"/>
    <property type="match status" value="1"/>
</dbReference>
<dbReference type="eggNOG" id="COG0668">
    <property type="taxonomic scope" value="Bacteria"/>
</dbReference>
<evidence type="ECO:0000256" key="2">
    <source>
        <dbReference type="ARBA" id="ARBA00008017"/>
    </source>
</evidence>
<feature type="domain" description="Mechanosensitive ion channel MscS" evidence="9">
    <location>
        <begin position="253"/>
        <end position="319"/>
    </location>
</feature>
<dbReference type="Pfam" id="PF00924">
    <property type="entry name" value="MS_channel_2nd"/>
    <property type="match status" value="1"/>
</dbReference>
<keyword evidence="4 7" id="KW-0812">Transmembrane</keyword>
<feature type="domain" description="Mechanosensitive ion channel transmembrane helices 2/3" evidence="11">
    <location>
        <begin position="216"/>
        <end position="252"/>
    </location>
</feature>
<evidence type="ECO:0000256" key="8">
    <source>
        <dbReference type="SAM" id="SignalP"/>
    </source>
</evidence>
<sequence length="422" mass="46446">MSRKSFGLIVLILMTAAMSITAPAALSKEPASVPTTTVNIKISVPDLKILLTPLTQSELAVEVDAWQRLVKDKVTEISRLQIQSKTVEGEEKQKILDQLTRLREERTALIDRFNAVLRELNAKGGDVATYEKYVKAVSGIDISSDDALSSWSAVRGWLISKEGGIRWIFNIVKFILILLAFMIIANIVGAMARKSLTRASLSALLKDFIVNTTQKVVFILGLIIALSMLEVNIGPLLAGLGVIGFVVGFALQNTLSNFAAGFMILLYRPYDIGNFVTAGGVTGTVDSMNLVSTTIKTPDNQSLIVPNGQIWGDVITNVTGNATRRVDLVFGIGYDDDIAKAQKVLEDIVDGHNLVLKNPAYVIKVHELADSSVNFICRPWVRTGDYWTVYWDITRAVKERFDAEGIGIPYPQRDVHVYQMTE</sequence>
<gene>
    <name evidence="12" type="ORF">dsmv_2947</name>
</gene>
<dbReference type="InterPro" id="IPR049278">
    <property type="entry name" value="MS_channel_C"/>
</dbReference>
<dbReference type="InterPro" id="IPR049142">
    <property type="entry name" value="MS_channel_1st"/>
</dbReference>
<dbReference type="Pfam" id="PF21082">
    <property type="entry name" value="MS_channel_3rd"/>
    <property type="match status" value="1"/>
</dbReference>
<evidence type="ECO:0000256" key="6">
    <source>
        <dbReference type="ARBA" id="ARBA00023136"/>
    </source>
</evidence>
<dbReference type="InterPro" id="IPR011066">
    <property type="entry name" value="MscS_channel_C_sf"/>
</dbReference>
<organism evidence="12 13">
    <name type="scientific">Desulfococcus multivorans DSM 2059</name>
    <dbReference type="NCBI Taxonomy" id="1121405"/>
    <lineage>
        <taxon>Bacteria</taxon>
        <taxon>Pseudomonadati</taxon>
        <taxon>Thermodesulfobacteriota</taxon>
        <taxon>Desulfobacteria</taxon>
        <taxon>Desulfobacterales</taxon>
        <taxon>Desulfococcaceae</taxon>
        <taxon>Desulfococcus</taxon>
    </lineage>
</organism>
<keyword evidence="8" id="KW-0732">Signal</keyword>
<keyword evidence="6 7" id="KW-0472">Membrane</keyword>
<dbReference type="STRING" id="897.B2D07_14155"/>
<name>S7TL09_DESML</name>
<dbReference type="SUPFAM" id="SSF82689">
    <property type="entry name" value="Mechanosensitive channel protein MscS (YggB), C-terminal domain"/>
    <property type="match status" value="1"/>
</dbReference>
<dbReference type="GO" id="GO:0005886">
    <property type="term" value="C:plasma membrane"/>
    <property type="evidence" value="ECO:0007669"/>
    <property type="project" value="UniProtKB-SubCell"/>
</dbReference>
<dbReference type="PATRIC" id="fig|1121405.3.peg.3020"/>
<dbReference type="GO" id="GO:0008381">
    <property type="term" value="F:mechanosensitive monoatomic ion channel activity"/>
    <property type="evidence" value="ECO:0007669"/>
    <property type="project" value="InterPro"/>
</dbReference>
<dbReference type="Gene3D" id="2.30.30.60">
    <property type="match status" value="1"/>
</dbReference>
<dbReference type="InterPro" id="IPR023408">
    <property type="entry name" value="MscS_beta-dom_sf"/>
</dbReference>
<evidence type="ECO:0000259" key="10">
    <source>
        <dbReference type="Pfam" id="PF21082"/>
    </source>
</evidence>
<comment type="subcellular location">
    <subcellularLocation>
        <location evidence="1">Cell membrane</location>
        <topology evidence="1">Multi-pass membrane protein</topology>
    </subcellularLocation>
</comment>
<feature type="transmembrane region" description="Helical" evidence="7">
    <location>
        <begin position="167"/>
        <end position="188"/>
    </location>
</feature>
<dbReference type="Gene3D" id="1.10.287.1260">
    <property type="match status" value="1"/>
</dbReference>
<feature type="signal peptide" evidence="8">
    <location>
        <begin position="1"/>
        <end position="24"/>
    </location>
</feature>
<proteinExistence type="inferred from homology"/>
<dbReference type="Gene3D" id="3.30.70.100">
    <property type="match status" value="1"/>
</dbReference>
<feature type="transmembrane region" description="Helical" evidence="7">
    <location>
        <begin position="208"/>
        <end position="229"/>
    </location>
</feature>
<dbReference type="PANTHER" id="PTHR30221">
    <property type="entry name" value="SMALL-CONDUCTANCE MECHANOSENSITIVE CHANNEL"/>
    <property type="match status" value="1"/>
</dbReference>
<dbReference type="Proteomes" id="UP000014977">
    <property type="component" value="Unassembled WGS sequence"/>
</dbReference>